<keyword evidence="1" id="KW-1133">Transmembrane helix</keyword>
<accession>A0A1Z1MMK4</accession>
<dbReference type="RefSeq" id="YP_009397805.1">
    <property type="nucleotide sequence ID" value="NC_035289.1"/>
</dbReference>
<reference evidence="3" key="1">
    <citation type="journal article" date="2017" name="J. Phycol.">
        <title>Analysis of chloroplast genomes and a supermatrix inform reclassification of the Rhodomelaceae (Rhodophyta).</title>
        <authorList>
            <person name="Diaz-Tapia P."/>
            <person name="Maggs C.A."/>
            <person name="West J.A."/>
            <person name="Verbruggen H."/>
        </authorList>
    </citation>
    <scope>NUCLEOTIDE SEQUENCE</scope>
    <source>
        <strain evidence="3">PD1151</strain>
    </source>
</reference>
<dbReference type="AlphaFoldDB" id="A0A1Z1MMK4"/>
<evidence type="ECO:0000259" key="2">
    <source>
        <dbReference type="Pfam" id="PF02470"/>
    </source>
</evidence>
<dbReference type="InterPro" id="IPR003399">
    <property type="entry name" value="Mce/MlaD"/>
</dbReference>
<protein>
    <recommendedName>
        <fullName evidence="2">Mce/MlaD domain-containing protein</fullName>
    </recommendedName>
</protein>
<keyword evidence="3" id="KW-0934">Plastid</keyword>
<dbReference type="Pfam" id="PF02470">
    <property type="entry name" value="MlaD"/>
    <property type="match status" value="1"/>
</dbReference>
<proteinExistence type="predicted"/>
<dbReference type="GeneID" id="33360229"/>
<feature type="transmembrane region" description="Helical" evidence="1">
    <location>
        <begin position="20"/>
        <end position="39"/>
    </location>
</feature>
<dbReference type="InterPro" id="IPR039342">
    <property type="entry name" value="TGD2-like"/>
</dbReference>
<dbReference type="PANTHER" id="PTHR34675">
    <property type="entry name" value="PROTEIN TRIGALACTOSYLDIACYLGLYCEROL 2, CHLOROPLASTIC"/>
    <property type="match status" value="1"/>
</dbReference>
<evidence type="ECO:0000256" key="1">
    <source>
        <dbReference type="SAM" id="Phobius"/>
    </source>
</evidence>
<keyword evidence="3" id="KW-0150">Chloroplast</keyword>
<sequence length="222" mass="26316">MVYRIKFNYEYFIKCINKSISLLVFILFTIVLILFFSNIKKKKGYKLFIEFSNAYGIKIGTSVYFRGIKIGYITKINIQFNTIVVLLYIQSSKILIPKNSIIEVNQVGLFNDVVIDIIPLEWIHFLSIKHLDVLSLSCLDSSFLCSDFYIKGYKGINYDDLVRATTRIAQRFDDPRFFYLFYLFLQNIIDISDEVMFSLNHISYISYFCIEFIQFFLLEYLF</sequence>
<organism evidence="3">
    <name type="scientific">Sonderella linearis</name>
    <dbReference type="NCBI Taxonomy" id="110477"/>
    <lineage>
        <taxon>Eukaryota</taxon>
        <taxon>Rhodophyta</taxon>
        <taxon>Florideophyceae</taxon>
        <taxon>Rhodymeniophycidae</taxon>
        <taxon>Ceramiales</taxon>
        <taxon>Rhodomelaceae</taxon>
        <taxon>Sonderella</taxon>
    </lineage>
</organism>
<gene>
    <name evidence="3" type="primary">ycf22</name>
</gene>
<evidence type="ECO:0000313" key="3">
    <source>
        <dbReference type="EMBL" id="ARW66991.1"/>
    </source>
</evidence>
<dbReference type="EMBL" id="MF101445">
    <property type="protein sequence ID" value="ARW66991.1"/>
    <property type="molecule type" value="Genomic_DNA"/>
</dbReference>
<keyword evidence="1" id="KW-0472">Membrane</keyword>
<dbReference type="PANTHER" id="PTHR34675:SF1">
    <property type="entry name" value="PROTEIN TRIGALACTOSYLDIACYLGLYCEROL 2, CHLOROPLASTIC"/>
    <property type="match status" value="1"/>
</dbReference>
<name>A0A1Z1MMK4_9FLOR</name>
<keyword evidence="1" id="KW-0812">Transmembrane</keyword>
<feature type="domain" description="Mce/MlaD" evidence="2">
    <location>
        <begin position="43"/>
        <end position="119"/>
    </location>
</feature>
<geneLocation type="chloroplast" evidence="3"/>